<dbReference type="InterPro" id="IPR000361">
    <property type="entry name" value="ATAP_core_dom"/>
</dbReference>
<evidence type="ECO:0000313" key="12">
    <source>
        <dbReference type="Proteomes" id="UP000192247"/>
    </source>
</evidence>
<feature type="domain" description="Core" evidence="10">
    <location>
        <begin position="26"/>
        <end position="121"/>
    </location>
</feature>
<dbReference type="FunFam" id="2.60.300.12:FF:000006">
    <property type="entry name" value="Iron-sulfur cluster assembly 2 mitochondrial"/>
    <property type="match status" value="1"/>
</dbReference>
<comment type="caution">
    <text evidence="11">The sequence shown here is derived from an EMBL/GenBank/DDBJ whole genome shotgun (WGS) entry which is preliminary data.</text>
</comment>
<dbReference type="STRING" id="418985.A0A1V9XZ03"/>
<keyword evidence="12" id="KW-1185">Reference proteome</keyword>
<protein>
    <recommendedName>
        <fullName evidence="7">Iron-sulfur cluster assembly 2 homolog, mitochondrial</fullName>
    </recommendedName>
    <alternativeName>
        <fullName evidence="8">HESB-like domain-containing protein 1</fullName>
    </alternativeName>
</protein>
<evidence type="ECO:0000256" key="4">
    <source>
        <dbReference type="ARBA" id="ARBA00023004"/>
    </source>
</evidence>
<dbReference type="InterPro" id="IPR035903">
    <property type="entry name" value="HesB-like_dom_sf"/>
</dbReference>
<evidence type="ECO:0000256" key="7">
    <source>
        <dbReference type="ARBA" id="ARBA00073313"/>
    </source>
</evidence>
<evidence type="ECO:0000256" key="8">
    <source>
        <dbReference type="ARBA" id="ARBA00077082"/>
    </source>
</evidence>
<dbReference type="GO" id="GO:0120510">
    <property type="term" value="C:mitochondrial [4Fe-4S] assembly complex"/>
    <property type="evidence" value="ECO:0007669"/>
    <property type="project" value="UniProtKB-ARBA"/>
</dbReference>
<evidence type="ECO:0000256" key="1">
    <source>
        <dbReference type="ARBA" id="ARBA00004173"/>
    </source>
</evidence>
<dbReference type="InterPro" id="IPR016092">
    <property type="entry name" value="ATAP"/>
</dbReference>
<proteinExistence type="inferred from homology"/>
<keyword evidence="5" id="KW-0496">Mitochondrion</keyword>
<dbReference type="PANTHER" id="PTHR43011:SF1">
    <property type="entry name" value="IRON-SULFUR CLUSTER ASSEMBLY 2 HOMOLOG, MITOCHONDRIAL"/>
    <property type="match status" value="1"/>
</dbReference>
<comment type="similarity">
    <text evidence="2">Belongs to the HesB/IscA family.</text>
</comment>
<dbReference type="SUPFAM" id="SSF89360">
    <property type="entry name" value="HesB-like domain"/>
    <property type="match status" value="1"/>
</dbReference>
<reference evidence="11 12" key="1">
    <citation type="journal article" date="2017" name="Gigascience">
        <title>Draft genome of the honey bee ectoparasitic mite, Tropilaelaps mercedesae, is shaped by the parasitic life history.</title>
        <authorList>
            <person name="Dong X."/>
            <person name="Armstrong S.D."/>
            <person name="Xia D."/>
            <person name="Makepeace B.L."/>
            <person name="Darby A.C."/>
            <person name="Kadowaki T."/>
        </authorList>
    </citation>
    <scope>NUCLEOTIDE SEQUENCE [LARGE SCALE GENOMIC DNA]</scope>
    <source>
        <strain evidence="11">Wuxi-XJTLU</strain>
    </source>
</reference>
<evidence type="ECO:0000256" key="9">
    <source>
        <dbReference type="ARBA" id="ARBA00093471"/>
    </source>
</evidence>
<sequence length="130" mass="14193">SPPYLCLLRLLQSDADTAKAARGLLLSDACVAKLLRTADTGEMLRVTVESGGCSGFQYNLSLDKELRSDDCVFERDGAKIVCDQMSLGFIEGSTVDYEEELIRSGFRIIDNPQADKKCSCGSSFTPKIEL</sequence>
<keyword evidence="4" id="KW-0408">Iron</keyword>
<dbReference type="Gene3D" id="2.60.300.12">
    <property type="entry name" value="HesB-like domain"/>
    <property type="match status" value="1"/>
</dbReference>
<dbReference type="Proteomes" id="UP000192247">
    <property type="component" value="Unassembled WGS sequence"/>
</dbReference>
<dbReference type="PANTHER" id="PTHR43011">
    <property type="entry name" value="IRON-SULFUR CLUSTER ASSEMBLY 2 HOMOLOG, MITOCHONDRIAL"/>
    <property type="match status" value="1"/>
</dbReference>
<evidence type="ECO:0000256" key="5">
    <source>
        <dbReference type="ARBA" id="ARBA00023128"/>
    </source>
</evidence>
<comment type="subunit">
    <text evidence="9">Heterotetramer; forms a dimer of dimers with IBA57. Interacts with [2Fe-2S]-ISCA2 forming the heterodimer [2Fe- 2S]-ISCA2-IBA57 complex; [2Fe-2S] cluster binding is absolutely required to promote the complex formation.</text>
</comment>
<dbReference type="OrthoDB" id="1938621at2759"/>
<dbReference type="GO" id="GO:0051537">
    <property type="term" value="F:2 iron, 2 sulfur cluster binding"/>
    <property type="evidence" value="ECO:0007669"/>
    <property type="project" value="TreeGrafter"/>
</dbReference>
<dbReference type="GO" id="GO:0051539">
    <property type="term" value="F:4 iron, 4 sulfur cluster binding"/>
    <property type="evidence" value="ECO:0007669"/>
    <property type="project" value="TreeGrafter"/>
</dbReference>
<dbReference type="EMBL" id="MNPL01001880">
    <property type="protein sequence ID" value="OQR78726.1"/>
    <property type="molecule type" value="Genomic_DNA"/>
</dbReference>
<dbReference type="FunCoup" id="A0A1V9XZ03">
    <property type="interactions" value="860"/>
</dbReference>
<feature type="non-terminal residue" evidence="11">
    <location>
        <position position="1"/>
    </location>
</feature>
<evidence type="ECO:0000259" key="10">
    <source>
        <dbReference type="Pfam" id="PF01521"/>
    </source>
</evidence>
<keyword evidence="3" id="KW-0479">Metal-binding</keyword>
<dbReference type="GO" id="GO:0016226">
    <property type="term" value="P:iron-sulfur cluster assembly"/>
    <property type="evidence" value="ECO:0007669"/>
    <property type="project" value="InterPro"/>
</dbReference>
<dbReference type="Pfam" id="PF01521">
    <property type="entry name" value="Fe-S_biosyn"/>
    <property type="match status" value="1"/>
</dbReference>
<evidence type="ECO:0000256" key="2">
    <source>
        <dbReference type="ARBA" id="ARBA00006718"/>
    </source>
</evidence>
<evidence type="ECO:0000256" key="3">
    <source>
        <dbReference type="ARBA" id="ARBA00022723"/>
    </source>
</evidence>
<evidence type="ECO:0000313" key="11">
    <source>
        <dbReference type="EMBL" id="OQR78726.1"/>
    </source>
</evidence>
<accession>A0A1V9XZ03</accession>
<dbReference type="GO" id="GO:0005506">
    <property type="term" value="F:iron ion binding"/>
    <property type="evidence" value="ECO:0007669"/>
    <property type="project" value="TreeGrafter"/>
</dbReference>
<gene>
    <name evidence="11" type="ORF">BIW11_06218</name>
</gene>
<organism evidence="11 12">
    <name type="scientific">Tropilaelaps mercedesae</name>
    <dbReference type="NCBI Taxonomy" id="418985"/>
    <lineage>
        <taxon>Eukaryota</taxon>
        <taxon>Metazoa</taxon>
        <taxon>Ecdysozoa</taxon>
        <taxon>Arthropoda</taxon>
        <taxon>Chelicerata</taxon>
        <taxon>Arachnida</taxon>
        <taxon>Acari</taxon>
        <taxon>Parasitiformes</taxon>
        <taxon>Mesostigmata</taxon>
        <taxon>Gamasina</taxon>
        <taxon>Dermanyssoidea</taxon>
        <taxon>Laelapidae</taxon>
        <taxon>Tropilaelaps</taxon>
    </lineage>
</organism>
<dbReference type="AlphaFoldDB" id="A0A1V9XZ03"/>
<evidence type="ECO:0000256" key="6">
    <source>
        <dbReference type="ARBA" id="ARBA00057540"/>
    </source>
</evidence>
<dbReference type="NCBIfam" id="TIGR00049">
    <property type="entry name" value="iron-sulfur cluster assembly accessory protein"/>
    <property type="match status" value="1"/>
</dbReference>
<comment type="subcellular location">
    <subcellularLocation>
        <location evidence="1">Mitochondrion</location>
    </subcellularLocation>
</comment>
<dbReference type="InParanoid" id="A0A1V9XZ03"/>
<name>A0A1V9XZ03_9ACAR</name>
<comment type="function">
    <text evidence="6">Involved in the maturation of mitochondrial 4Fe-4S proteins functioning late in the iron-sulfur cluster assembly pathway. May be involved in the binding of an intermediate of Fe/S cluster assembly.</text>
</comment>